<dbReference type="Proteomes" id="UP000885847">
    <property type="component" value="Unassembled WGS sequence"/>
</dbReference>
<dbReference type="AlphaFoldDB" id="A0A7C0VCB8"/>
<accession>A0A7C0VCB8</accession>
<reference evidence="1" key="1">
    <citation type="journal article" date="2020" name="mSystems">
        <title>Genome- and Community-Level Interaction Insights into Carbon Utilization and Element Cycling Functions of Hydrothermarchaeota in Hydrothermal Sediment.</title>
        <authorList>
            <person name="Zhou Z."/>
            <person name="Liu Y."/>
            <person name="Xu W."/>
            <person name="Pan J."/>
            <person name="Luo Z.H."/>
            <person name="Li M."/>
        </authorList>
    </citation>
    <scope>NUCLEOTIDE SEQUENCE [LARGE SCALE GENOMIC DNA]</scope>
    <source>
        <strain evidence="1">HyVt-102</strain>
    </source>
</reference>
<sequence length="152" mass="17099">MRKITLLLTVMLPVIILSQPMEGDKSISISGNGVLWPDSLRMVDVGITSGYFFRDNIEVNIGLGYQYTVSSNSVTLCPGVNYGFIPSDQLLFMVGVSIPYDFNNKMWSTDFNVHLIYFLSEMAGLKFTNTFEITPSTDEKTDKVFFGAILYY</sequence>
<organism evidence="1">
    <name type="scientific">candidate division WOR-3 bacterium</name>
    <dbReference type="NCBI Taxonomy" id="2052148"/>
    <lineage>
        <taxon>Bacteria</taxon>
        <taxon>Bacteria division WOR-3</taxon>
    </lineage>
</organism>
<name>A0A7C0VCB8_UNCW3</name>
<evidence type="ECO:0000313" key="1">
    <source>
        <dbReference type="EMBL" id="HDI83917.1"/>
    </source>
</evidence>
<proteinExistence type="predicted"/>
<dbReference type="EMBL" id="DQWE01000417">
    <property type="protein sequence ID" value="HDI83917.1"/>
    <property type="molecule type" value="Genomic_DNA"/>
</dbReference>
<gene>
    <name evidence="1" type="ORF">ENF18_09035</name>
</gene>
<comment type="caution">
    <text evidence="1">The sequence shown here is derived from an EMBL/GenBank/DDBJ whole genome shotgun (WGS) entry which is preliminary data.</text>
</comment>
<protein>
    <submittedName>
        <fullName evidence="1">Uncharacterized protein</fullName>
    </submittedName>
</protein>